<dbReference type="PANTHER" id="PTHR36156:SF2">
    <property type="entry name" value="CUPIN TYPE-2 DOMAIN-CONTAINING PROTEIN"/>
    <property type="match status" value="1"/>
</dbReference>
<evidence type="ECO:0000313" key="3">
    <source>
        <dbReference type="Proteomes" id="UP000295293"/>
    </source>
</evidence>
<reference evidence="2 3" key="1">
    <citation type="submission" date="2019-03" db="EMBL/GenBank/DDBJ databases">
        <title>Genomic Encyclopedia of Type Strains, Phase IV (KMG-IV): sequencing the most valuable type-strain genomes for metagenomic binning, comparative biology and taxonomic classification.</title>
        <authorList>
            <person name="Goeker M."/>
        </authorList>
    </citation>
    <scope>NUCLEOTIDE SEQUENCE [LARGE SCALE GENOMIC DNA]</scope>
    <source>
        <strain evidence="2 3">DSM 21667</strain>
    </source>
</reference>
<keyword evidence="3" id="KW-1185">Reference proteome</keyword>
<evidence type="ECO:0000313" key="2">
    <source>
        <dbReference type="EMBL" id="TDR43997.1"/>
    </source>
</evidence>
<evidence type="ECO:0000259" key="1">
    <source>
        <dbReference type="Pfam" id="PF07883"/>
    </source>
</evidence>
<dbReference type="InterPro" id="IPR047142">
    <property type="entry name" value="OryJ/VirC-like"/>
</dbReference>
<dbReference type="Gene3D" id="2.60.120.10">
    <property type="entry name" value="Jelly Rolls"/>
    <property type="match status" value="1"/>
</dbReference>
<proteinExistence type="predicted"/>
<dbReference type="AlphaFoldDB" id="A0A4R6YYB4"/>
<dbReference type="InterPro" id="IPR013096">
    <property type="entry name" value="Cupin_2"/>
</dbReference>
<comment type="caution">
    <text evidence="2">The sequence shown here is derived from an EMBL/GenBank/DDBJ whole genome shotgun (WGS) entry which is preliminary data.</text>
</comment>
<dbReference type="SUPFAM" id="SSF51182">
    <property type="entry name" value="RmlC-like cupins"/>
    <property type="match status" value="1"/>
</dbReference>
<sequence length="188" mass="19786">MAAGLPPPPFPQAGLFRRGFGRADGCRRGRIAPTIGSENSPGTRSTALLRPVCALLLLATSTGAVALDNTSSVKVTPLLKSTTSWDGTPLVYPAGPAEVSTLTIEIAPGGETGWHKHPVPSFALVLEGALEVRLKDGRSRRVTAGQVLYEVVDTWHNGRNVGEGTLKLLVTYAGRQDQALTIRPPAGE</sequence>
<dbReference type="GO" id="GO:0051213">
    <property type="term" value="F:dioxygenase activity"/>
    <property type="evidence" value="ECO:0007669"/>
    <property type="project" value="UniProtKB-KW"/>
</dbReference>
<dbReference type="PANTHER" id="PTHR36156">
    <property type="entry name" value="SLR2101 PROTEIN"/>
    <property type="match status" value="1"/>
</dbReference>
<gene>
    <name evidence="2" type="ORF">DFR29_106142</name>
</gene>
<dbReference type="Pfam" id="PF07883">
    <property type="entry name" value="Cupin_2"/>
    <property type="match status" value="1"/>
</dbReference>
<dbReference type="InterPro" id="IPR011051">
    <property type="entry name" value="RmlC_Cupin_sf"/>
</dbReference>
<dbReference type="CDD" id="cd02236">
    <property type="entry name" value="cupin_CV2614-like"/>
    <property type="match status" value="1"/>
</dbReference>
<feature type="domain" description="Cupin type-2" evidence="1">
    <location>
        <begin position="104"/>
        <end position="172"/>
    </location>
</feature>
<dbReference type="OrthoDB" id="287220at2"/>
<organism evidence="2 3">
    <name type="scientific">Tahibacter aquaticus</name>
    <dbReference type="NCBI Taxonomy" id="520092"/>
    <lineage>
        <taxon>Bacteria</taxon>
        <taxon>Pseudomonadati</taxon>
        <taxon>Pseudomonadota</taxon>
        <taxon>Gammaproteobacteria</taxon>
        <taxon>Lysobacterales</taxon>
        <taxon>Rhodanobacteraceae</taxon>
        <taxon>Tahibacter</taxon>
    </lineage>
</organism>
<protein>
    <submittedName>
        <fullName evidence="2">Quercetin dioxygenase-like cupin family protein</fullName>
    </submittedName>
</protein>
<dbReference type="EMBL" id="SNZH01000006">
    <property type="protein sequence ID" value="TDR43997.1"/>
    <property type="molecule type" value="Genomic_DNA"/>
</dbReference>
<dbReference type="Proteomes" id="UP000295293">
    <property type="component" value="Unassembled WGS sequence"/>
</dbReference>
<name>A0A4R6YYB4_9GAMM</name>
<dbReference type="InterPro" id="IPR014710">
    <property type="entry name" value="RmlC-like_jellyroll"/>
</dbReference>
<accession>A0A4R6YYB4</accession>
<keyword evidence="2" id="KW-0223">Dioxygenase</keyword>
<keyword evidence="2" id="KW-0560">Oxidoreductase</keyword>